<dbReference type="InterPro" id="IPR014043">
    <property type="entry name" value="Acyl_transferase_dom"/>
</dbReference>
<dbReference type="SMART" id="SM00825">
    <property type="entry name" value="PKS_KS"/>
    <property type="match status" value="1"/>
</dbReference>
<dbReference type="InterPro" id="IPR016039">
    <property type="entry name" value="Thiolase-like"/>
</dbReference>
<comment type="cofactor">
    <cofactor evidence="1">
        <name>pantetheine 4'-phosphate</name>
        <dbReference type="ChEBI" id="CHEBI:47942"/>
    </cofactor>
</comment>
<keyword evidence="3" id="KW-0597">Phosphoprotein</keyword>
<dbReference type="InterPro" id="IPR015083">
    <property type="entry name" value="NorB/c/GfsB-D-like_docking"/>
</dbReference>
<keyword evidence="17" id="KW-1185">Reference proteome</keyword>
<dbReference type="FunFam" id="3.40.47.10:FF:000019">
    <property type="entry name" value="Polyketide synthase type I"/>
    <property type="match status" value="1"/>
</dbReference>
<comment type="subunit">
    <text evidence="12">Homodimer. Erythronolide synthase is composed of EryAI, EryAII and EryAIII multimodular (2 modules) polypeptides each coding for a functional synthase subunit which participates in 2 of the six FAS-like elongation steps required for formation of the polyketide. Module 1, 2, 3, 4, 5, and 6 participating in biosynthesis steps 1, 2, 3, 4, 5, and 6, respectively.</text>
</comment>
<keyword evidence="4 16" id="KW-0808">Transferase</keyword>
<dbReference type="PROSITE" id="PS52004">
    <property type="entry name" value="KS3_2"/>
    <property type="match status" value="1"/>
</dbReference>
<comment type="caution">
    <text evidence="16">The sequence shown here is derived from an EMBL/GenBank/DDBJ whole genome shotgun (WGS) entry which is preliminary data.</text>
</comment>
<gene>
    <name evidence="16" type="ORF">EV186_101340</name>
</gene>
<dbReference type="InterPro" id="IPR016035">
    <property type="entry name" value="Acyl_Trfase/lysoPLipase"/>
</dbReference>
<dbReference type="InterPro" id="IPR018201">
    <property type="entry name" value="Ketoacyl_synth_AS"/>
</dbReference>
<dbReference type="InterPro" id="IPR020841">
    <property type="entry name" value="PKS_Beta-ketoAc_synthase_dom"/>
</dbReference>
<evidence type="ECO:0000256" key="2">
    <source>
        <dbReference type="ARBA" id="ARBA00022450"/>
    </source>
</evidence>
<dbReference type="Proteomes" id="UP000295444">
    <property type="component" value="Unassembled WGS sequence"/>
</dbReference>
<dbReference type="GO" id="GO:0006633">
    <property type="term" value="P:fatty acid biosynthetic process"/>
    <property type="evidence" value="ECO:0007669"/>
    <property type="project" value="InterPro"/>
</dbReference>
<dbReference type="FunFam" id="1.10.1200.10:FF:000007">
    <property type="entry name" value="Probable polyketide synthase pks17"/>
    <property type="match status" value="1"/>
</dbReference>
<dbReference type="Gene3D" id="6.10.40.10">
    <property type="match status" value="1"/>
</dbReference>
<keyword evidence="2" id="KW-0596">Phosphopantetheine</keyword>
<dbReference type="InterPro" id="IPR036736">
    <property type="entry name" value="ACP-like_sf"/>
</dbReference>
<dbReference type="InterPro" id="IPR050091">
    <property type="entry name" value="PKS_NRPS_Biosynth_Enz"/>
</dbReference>
<dbReference type="CDD" id="cd08952">
    <property type="entry name" value="KR_1_SDR_x"/>
    <property type="match status" value="1"/>
</dbReference>
<dbReference type="PANTHER" id="PTHR43775">
    <property type="entry name" value="FATTY ACID SYNTHASE"/>
    <property type="match status" value="1"/>
</dbReference>
<dbReference type="SUPFAM" id="SSF47336">
    <property type="entry name" value="ACP-like"/>
    <property type="match status" value="1"/>
</dbReference>
<dbReference type="InterPro" id="IPR036299">
    <property type="entry name" value="Polyketide_synth_docking_sf"/>
</dbReference>
<dbReference type="InterPro" id="IPR041618">
    <property type="entry name" value="PKS_DE"/>
</dbReference>
<dbReference type="PROSITE" id="PS00012">
    <property type="entry name" value="PHOSPHOPANTETHEINE"/>
    <property type="match status" value="1"/>
</dbReference>
<dbReference type="SUPFAM" id="SSF53901">
    <property type="entry name" value="Thiolase-like"/>
    <property type="match status" value="1"/>
</dbReference>
<dbReference type="EC" id="2.3.1.94" evidence="13"/>
<dbReference type="InterPro" id="IPR014031">
    <property type="entry name" value="Ketoacyl_synth_C"/>
</dbReference>
<comment type="catalytic activity">
    <reaction evidence="9">
        <text>6 (S)-methylmalonyl-CoA + propanoyl-CoA + 6 NADPH + 12 H(+) = 6-deoxyerythronolide B + 6 CO2 + 6 NADP(+) + 7 CoA + H2O</text>
        <dbReference type="Rhea" id="RHEA:23068"/>
        <dbReference type="ChEBI" id="CHEBI:15377"/>
        <dbReference type="ChEBI" id="CHEBI:15378"/>
        <dbReference type="ChEBI" id="CHEBI:16089"/>
        <dbReference type="ChEBI" id="CHEBI:16526"/>
        <dbReference type="ChEBI" id="CHEBI:57287"/>
        <dbReference type="ChEBI" id="CHEBI:57327"/>
        <dbReference type="ChEBI" id="CHEBI:57392"/>
        <dbReference type="ChEBI" id="CHEBI:57783"/>
        <dbReference type="ChEBI" id="CHEBI:58349"/>
        <dbReference type="EC" id="2.3.1.94"/>
    </reaction>
</comment>
<dbReference type="OrthoDB" id="9778690at2"/>
<keyword evidence="7" id="KW-0511">Multifunctional enzyme</keyword>
<dbReference type="EMBL" id="SNXZ01000001">
    <property type="protein sequence ID" value="TDQ04391.1"/>
    <property type="molecule type" value="Genomic_DNA"/>
</dbReference>
<dbReference type="Pfam" id="PF18369">
    <property type="entry name" value="PKS_DE"/>
    <property type="match status" value="1"/>
</dbReference>
<keyword evidence="5" id="KW-0677">Repeat</keyword>
<dbReference type="InterPro" id="IPR032821">
    <property type="entry name" value="PKS_assoc"/>
</dbReference>
<dbReference type="SUPFAM" id="SSF52151">
    <property type="entry name" value="FabD/lysophospholipase-like"/>
    <property type="match status" value="1"/>
</dbReference>
<dbReference type="PANTHER" id="PTHR43775:SF51">
    <property type="entry name" value="INACTIVE PHENOLPHTHIOCEROL SYNTHESIS POLYKETIDE SYNTHASE TYPE I PKS1-RELATED"/>
    <property type="match status" value="1"/>
</dbReference>
<dbReference type="InterPro" id="IPR020806">
    <property type="entry name" value="PKS_PP-bd"/>
</dbReference>
<dbReference type="NCBIfam" id="NF045894">
    <property type="entry name" value="PKS_plus_SDR"/>
    <property type="match status" value="1"/>
</dbReference>
<evidence type="ECO:0000256" key="4">
    <source>
        <dbReference type="ARBA" id="ARBA00022679"/>
    </source>
</evidence>
<dbReference type="SMART" id="SM00822">
    <property type="entry name" value="PKS_KR"/>
    <property type="match status" value="1"/>
</dbReference>
<dbReference type="Pfam" id="PF02801">
    <property type="entry name" value="Ketoacyl-synt_C"/>
    <property type="match status" value="1"/>
</dbReference>
<dbReference type="SMART" id="SM01294">
    <property type="entry name" value="PKS_PP_betabranch"/>
    <property type="match status" value="1"/>
</dbReference>
<dbReference type="InterPro" id="IPR036291">
    <property type="entry name" value="NAD(P)-bd_dom_sf"/>
</dbReference>
<dbReference type="Gene3D" id="1.10.1200.10">
    <property type="entry name" value="ACP-like"/>
    <property type="match status" value="1"/>
</dbReference>
<protein>
    <recommendedName>
        <fullName evidence="13">6-deoxyerythronolide-B synthase</fullName>
        <ecNumber evidence="13">2.3.1.94</ecNumber>
    </recommendedName>
</protein>
<evidence type="ECO:0000259" key="14">
    <source>
        <dbReference type="PROSITE" id="PS50075"/>
    </source>
</evidence>
<dbReference type="Gene3D" id="3.30.70.3290">
    <property type="match status" value="1"/>
</dbReference>
<comment type="function">
    <text evidence="10">Involved in the biosynthesis of antibiotic erythromycin via the biosynthesis of its aglycone precursor, 6-deoxyerythronolide B (6-dEB).</text>
</comment>
<evidence type="ECO:0000256" key="9">
    <source>
        <dbReference type="ARBA" id="ARBA00052442"/>
    </source>
</evidence>
<dbReference type="GO" id="GO:0031177">
    <property type="term" value="F:phosphopantetheine binding"/>
    <property type="evidence" value="ECO:0007669"/>
    <property type="project" value="InterPro"/>
</dbReference>
<dbReference type="GO" id="GO:0004312">
    <property type="term" value="F:fatty acid synthase activity"/>
    <property type="evidence" value="ECO:0007669"/>
    <property type="project" value="TreeGrafter"/>
</dbReference>
<dbReference type="PROSITE" id="PS00606">
    <property type="entry name" value="KS3_1"/>
    <property type="match status" value="1"/>
</dbReference>
<dbReference type="Gene3D" id="3.40.366.10">
    <property type="entry name" value="Malonyl-Coenzyme A Acyl Carrier Protein, domain 2"/>
    <property type="match status" value="1"/>
</dbReference>
<dbReference type="GO" id="GO:0004315">
    <property type="term" value="F:3-oxoacyl-[acyl-carrier-protein] synthase activity"/>
    <property type="evidence" value="ECO:0007669"/>
    <property type="project" value="InterPro"/>
</dbReference>
<dbReference type="SUPFAM" id="SSF51735">
    <property type="entry name" value="NAD(P)-binding Rossmann-fold domains"/>
    <property type="match status" value="2"/>
</dbReference>
<dbReference type="CDD" id="cd00833">
    <property type="entry name" value="PKS"/>
    <property type="match status" value="1"/>
</dbReference>
<dbReference type="Pfam" id="PF08990">
    <property type="entry name" value="Docking"/>
    <property type="match status" value="1"/>
</dbReference>
<sequence length="1562" mass="163565">MATEDKLRDYLQRATTDLKQVKRRLREVEAREHEPIAIVGMSCRYPGGITSPDELWDLVANGGDGIVPFPPGRGWDVENLYDPEPGVPGKSNTREGGFLHDAGLFDADFFKISPKEARDTDPQQRLLLELSWEALERAGVDPLSLKGSRTGVFAGVVYHDYADDGGVGGLGSVASGRISYTLGLEGPCVTVDTACSSSLVALHWAIRALRAGECTLALAGGVTVMATPKSLVGFSQDGGLAPNGRAKSFAAAADGTSWGEGVGMLVVEKLADARKNGHPVLAVVRGSGINQDGASNGITAPNGPAQQRLIRQTLAGAQLTAADVDVVEAHGTGTRLGDPIEAQAIIATYGQERPAGQPLLLGSLKSNIGHAQGAAGVGGIIKMVYAIRHGIVPKTLHVDAPTPKVDWSAGAVELVTETVPWPERDRPRRAAVSAFGLSGTNAHVIIEEAPAPPEAEAEEVTVSSTVTPIVVSGKTPEAVQAQVAQLSGVDGSVTDLGYSLATTRSALDFRAVVVAADRDELARAEITRVAAQPDGRVAFLFTGQGAQRLGMGKELHATFPVFAAAFDAAVAELDQHLDRPLTEVTWGEAVNSINQTAYTQAGLFAVEVALYRLVESWGVKADFLAGHSIGELSAAHVAGVLSLADAAALVAARGRLMQALPSGGAMVAVQATEDEVTPVLNEAVAIAAVNGPSAVVVSGAEAAVDEVAEYFTALGRKTKRLAVSHAFHSHLMEPMLADFRKVAQELTFSEPQTPIVSNVSGRVAEPGELTSAEYWVRHVREAVRFCDGVRALAAEGVTTFLELGPDAALTPMGADCVEDAGFVATLRRQRDEVRELVGAVGTVFARGGSVDWQAFYAGRGAKKIGLPTYAFQHKHYWAEQAPTLEAGIDPDGAAFWQLVERADTTSVAGQLGVDADALDGVLPAMAQWRRKHKLASTLDDWRYKIEWQPVEVAGGPEGSWLIAVPAGYTADARVSAICDGVSARASKVTVVELGDESRESLAADLAGHQPDGVLSLLGLGTGIGSTVTFVQALRDAEIKGKLWLVSDGEAAVASSAEVTGDGALTGFGVALSLDDPVGWGGTIDVSGEVDVDRFCAVLGSDQDAVAVRPNGTFGRRLVRSPIGDKAPKRDWRPRGTVLITGGTGGLGAHVARMLAEDGAGHLVLTSRRGSKAEGAQDLADELEAMGTKVTIAACDVADQASLKAVLDGIDDLTAVVHAAGVMQRMAGLGELTVEEFLQVAAAKVTGARNLDALLGDRELDAFVLFSSGSAIWGSSGQAAYASANAALDALAHQRRARGVTATSVAWSSWDSGMVDAELAAMMRRIGAPAMNPATAIAALRQALQHDDSHVVVAEFDWTKFVPTYTLARPRPLLDALTDVQAILNAAAEPAAGGSELETKLAAMSEADQKRTLLDLVRGKVAAQLGYESPGELDPAKAFDDLGFDSVAAVELRTSLGAATGKTLPSTMVFDYSTPIALAEYLRTQLCQDDSGPGLLAELDKFEELVSGLGVEEIQRSKITSRLQTLVGRLTERQRGETADVTDLESASADDVLAFIDQELGLA</sequence>
<dbReference type="Pfam" id="PF00550">
    <property type="entry name" value="PP-binding"/>
    <property type="match status" value="1"/>
</dbReference>
<dbReference type="InterPro" id="IPR016036">
    <property type="entry name" value="Malonyl_transacylase_ACP-bd"/>
</dbReference>
<feature type="domain" description="Carrier" evidence="14">
    <location>
        <begin position="1410"/>
        <end position="1485"/>
    </location>
</feature>
<feature type="domain" description="Ketosynthase family 3 (KS3)" evidence="15">
    <location>
        <begin position="33"/>
        <end position="448"/>
    </location>
</feature>
<keyword evidence="6" id="KW-0045">Antibiotic biosynthesis</keyword>
<dbReference type="Pfam" id="PF16197">
    <property type="entry name" value="KAsynt_C_assoc"/>
    <property type="match status" value="1"/>
</dbReference>
<dbReference type="InterPro" id="IPR057326">
    <property type="entry name" value="KR_dom"/>
</dbReference>
<dbReference type="PROSITE" id="PS50075">
    <property type="entry name" value="CARRIER"/>
    <property type="match status" value="1"/>
</dbReference>
<evidence type="ECO:0000256" key="3">
    <source>
        <dbReference type="ARBA" id="ARBA00022553"/>
    </source>
</evidence>
<evidence type="ECO:0000259" key="15">
    <source>
        <dbReference type="PROSITE" id="PS52004"/>
    </source>
</evidence>
<dbReference type="GO" id="GO:0047879">
    <property type="term" value="F:erythronolide synthase activity"/>
    <property type="evidence" value="ECO:0007669"/>
    <property type="project" value="UniProtKB-EC"/>
</dbReference>
<accession>A0A4R6SKL2</accession>
<evidence type="ECO:0000256" key="1">
    <source>
        <dbReference type="ARBA" id="ARBA00001957"/>
    </source>
</evidence>
<dbReference type="InterPro" id="IPR014030">
    <property type="entry name" value="Ketoacyl_synth_N"/>
</dbReference>
<evidence type="ECO:0000313" key="17">
    <source>
        <dbReference type="Proteomes" id="UP000295444"/>
    </source>
</evidence>
<evidence type="ECO:0000256" key="11">
    <source>
        <dbReference type="ARBA" id="ARBA00060622"/>
    </source>
</evidence>
<reference evidence="16 17" key="1">
    <citation type="submission" date="2019-03" db="EMBL/GenBank/DDBJ databases">
        <title>Genomic Encyclopedia of Type Strains, Phase IV (KMG-IV): sequencing the most valuable type-strain genomes for metagenomic binning, comparative biology and taxonomic classification.</title>
        <authorList>
            <person name="Goeker M."/>
        </authorList>
    </citation>
    <scope>NUCLEOTIDE SEQUENCE [LARGE SCALE GENOMIC DNA]</scope>
    <source>
        <strain evidence="16 17">DSM 45361</strain>
    </source>
</reference>
<evidence type="ECO:0000256" key="12">
    <source>
        <dbReference type="ARBA" id="ARBA00063272"/>
    </source>
</evidence>
<dbReference type="InterPro" id="IPR013968">
    <property type="entry name" value="PKS_KR"/>
</dbReference>
<dbReference type="Pfam" id="PF00698">
    <property type="entry name" value="Acyl_transf_1"/>
    <property type="match status" value="1"/>
</dbReference>
<dbReference type="SMART" id="SM00823">
    <property type="entry name" value="PKS_PP"/>
    <property type="match status" value="1"/>
</dbReference>
<dbReference type="Pfam" id="PF00109">
    <property type="entry name" value="ketoacyl-synt"/>
    <property type="match status" value="1"/>
</dbReference>
<proteinExistence type="predicted"/>
<evidence type="ECO:0000256" key="5">
    <source>
        <dbReference type="ARBA" id="ARBA00022737"/>
    </source>
</evidence>
<comment type="pathway">
    <text evidence="11">Antibiotic biosynthesis; erythromycin biosynthesis.</text>
</comment>
<keyword evidence="8" id="KW-0012">Acyltransferase</keyword>
<evidence type="ECO:0000256" key="8">
    <source>
        <dbReference type="ARBA" id="ARBA00023315"/>
    </source>
</evidence>
<organism evidence="16 17">
    <name type="scientific">Labedaea rhizosphaerae</name>
    <dbReference type="NCBI Taxonomy" id="598644"/>
    <lineage>
        <taxon>Bacteria</taxon>
        <taxon>Bacillati</taxon>
        <taxon>Actinomycetota</taxon>
        <taxon>Actinomycetes</taxon>
        <taxon>Pseudonocardiales</taxon>
        <taxon>Pseudonocardiaceae</taxon>
        <taxon>Labedaea</taxon>
    </lineage>
</organism>
<name>A0A4R6SKL2_LABRH</name>
<evidence type="ECO:0000256" key="10">
    <source>
        <dbReference type="ARBA" id="ARBA00060158"/>
    </source>
</evidence>
<dbReference type="SMART" id="SM00827">
    <property type="entry name" value="PKS_AT"/>
    <property type="match status" value="1"/>
</dbReference>
<dbReference type="FunFam" id="3.40.366.10:FF:000002">
    <property type="entry name" value="Probable polyketide synthase 2"/>
    <property type="match status" value="1"/>
</dbReference>
<evidence type="ECO:0000313" key="16">
    <source>
        <dbReference type="EMBL" id="TDQ04391.1"/>
    </source>
</evidence>
<dbReference type="SUPFAM" id="SSF101173">
    <property type="entry name" value="Docking domain B of the erythromycin polyketide synthase (DEBS)"/>
    <property type="match status" value="1"/>
</dbReference>
<dbReference type="InterPro" id="IPR006162">
    <property type="entry name" value="Ppantetheine_attach_site"/>
</dbReference>
<evidence type="ECO:0000256" key="7">
    <source>
        <dbReference type="ARBA" id="ARBA00023268"/>
    </source>
</evidence>
<dbReference type="SUPFAM" id="SSF55048">
    <property type="entry name" value="Probable ACP-binding domain of malonyl-CoA ACP transacylase"/>
    <property type="match status" value="1"/>
</dbReference>
<dbReference type="InterPro" id="IPR001227">
    <property type="entry name" value="Ac_transferase_dom_sf"/>
</dbReference>
<evidence type="ECO:0000256" key="6">
    <source>
        <dbReference type="ARBA" id="ARBA00023194"/>
    </source>
</evidence>
<dbReference type="InterPro" id="IPR009081">
    <property type="entry name" value="PP-bd_ACP"/>
</dbReference>
<evidence type="ECO:0000256" key="13">
    <source>
        <dbReference type="ARBA" id="ARBA00066981"/>
    </source>
</evidence>
<dbReference type="GO" id="GO:0033068">
    <property type="term" value="P:macrolide biosynthetic process"/>
    <property type="evidence" value="ECO:0007669"/>
    <property type="project" value="UniProtKB-ARBA"/>
</dbReference>
<dbReference type="Gene3D" id="3.40.47.10">
    <property type="match status" value="1"/>
</dbReference>
<dbReference type="Gene3D" id="3.40.50.720">
    <property type="entry name" value="NAD(P)-binding Rossmann-like Domain"/>
    <property type="match status" value="1"/>
</dbReference>
<dbReference type="Pfam" id="PF08659">
    <property type="entry name" value="KR"/>
    <property type="match status" value="1"/>
</dbReference>